<proteinExistence type="predicted"/>
<dbReference type="AlphaFoldDB" id="A0A6M9F6A2"/>
<dbReference type="EMBL" id="CP047883">
    <property type="protein sequence ID" value="QKL33185.1"/>
    <property type="molecule type" value="Genomic_DNA"/>
</dbReference>
<evidence type="ECO:0000313" key="1">
    <source>
        <dbReference type="EMBL" id="QKL33185.1"/>
    </source>
</evidence>
<organism evidence="1 2">
    <name type="scientific">Streptococcus mitis</name>
    <dbReference type="NCBI Taxonomy" id="28037"/>
    <lineage>
        <taxon>Bacteria</taxon>
        <taxon>Bacillati</taxon>
        <taxon>Bacillota</taxon>
        <taxon>Bacilli</taxon>
        <taxon>Lactobacillales</taxon>
        <taxon>Streptococcaceae</taxon>
        <taxon>Streptococcus</taxon>
        <taxon>Streptococcus mitis group</taxon>
    </lineage>
</organism>
<protein>
    <submittedName>
        <fullName evidence="1">Uncharacterized protein</fullName>
    </submittedName>
</protein>
<gene>
    <name evidence="1" type="ORF">M594_05615</name>
</gene>
<sequence>MSNYLFSYKYYRPIPNLFIKQKLREIHKLLKEDLIKFGIENGIIISIFALGCNGRMTEIIYIKSMYRISEDKIYDMLDFLYNKEIELYKVVKDDNINCTISCYGVTANASIPTKESLGYFLKNFLKWENYSVKKYSRVKLETTENIIIKEGELTYVGFLCDNIEIKELGDMLSAKLLEEIFKSQNSVLTEIRNQGLCYTTVSKFHEDLNVVYIGLITSYSEDKISRLDTMYTNVQLTEGEFELAKCRLKKEIIFSTTLYQIDHYLLPFQLLKIDANVSTLLEIIDKIKFEDIVKIFNSRRIVCLKA</sequence>
<name>A0A6M9F6A2_STRMT</name>
<reference evidence="1 2" key="1">
    <citation type="submission" date="2020-01" db="EMBL/GenBank/DDBJ databases">
        <title>Complete genome sequence of the tetracycline resistane Streptococcus mitis isolate S022-V3-A4.</title>
        <authorList>
            <person name="Pinzauti D."/>
            <person name="Iannelli F."/>
            <person name="Pozzi G."/>
            <person name="Santoro F."/>
        </authorList>
    </citation>
    <scope>NUCLEOTIDE SEQUENCE [LARGE SCALE GENOMIC DNA]</scope>
    <source>
        <strain evidence="1 2">S022-V3-A4</strain>
    </source>
</reference>
<dbReference type="Proteomes" id="UP000501099">
    <property type="component" value="Chromosome"/>
</dbReference>
<dbReference type="SUPFAM" id="SSF63411">
    <property type="entry name" value="LuxS/MPP-like metallohydrolase"/>
    <property type="match status" value="1"/>
</dbReference>
<accession>A0A6M9F6A2</accession>
<dbReference type="InterPro" id="IPR011249">
    <property type="entry name" value="Metalloenz_LuxS/M16"/>
</dbReference>
<dbReference type="GO" id="GO:0046872">
    <property type="term" value="F:metal ion binding"/>
    <property type="evidence" value="ECO:0007669"/>
    <property type="project" value="InterPro"/>
</dbReference>
<dbReference type="RefSeq" id="WP_173876190.1">
    <property type="nucleotide sequence ID" value="NZ_CP047883.1"/>
</dbReference>
<evidence type="ECO:0000313" key="2">
    <source>
        <dbReference type="Proteomes" id="UP000501099"/>
    </source>
</evidence>